<keyword evidence="6" id="KW-0472">Membrane</keyword>
<reference evidence="8 9" key="1">
    <citation type="journal article" date="2012" name="Genome Biol.">
        <title>Genome and low-iron response of an oceanic diatom adapted to chronic iron limitation.</title>
        <authorList>
            <person name="Lommer M."/>
            <person name="Specht M."/>
            <person name="Roy A.S."/>
            <person name="Kraemer L."/>
            <person name="Andreson R."/>
            <person name="Gutowska M.A."/>
            <person name="Wolf J."/>
            <person name="Bergner S.V."/>
            <person name="Schilhabel M.B."/>
            <person name="Klostermeier U.C."/>
            <person name="Beiko R.G."/>
            <person name="Rosenstiel P."/>
            <person name="Hippler M."/>
            <person name="Laroche J."/>
        </authorList>
    </citation>
    <scope>NUCLEOTIDE SEQUENCE [LARGE SCALE GENOMIC DNA]</scope>
    <source>
        <strain evidence="8 9">CCMP1005</strain>
    </source>
</reference>
<feature type="compositionally biased region" description="Basic and acidic residues" evidence="5">
    <location>
        <begin position="948"/>
        <end position="972"/>
    </location>
</feature>
<keyword evidence="9" id="KW-1185">Reference proteome</keyword>
<accession>K0RD86</accession>
<feature type="compositionally biased region" description="Acidic residues" evidence="5">
    <location>
        <begin position="548"/>
        <end position="558"/>
    </location>
</feature>
<name>K0RD86_THAOC</name>
<proteinExistence type="predicted"/>
<feature type="region of interest" description="Disordered" evidence="5">
    <location>
        <begin position="657"/>
        <end position="691"/>
    </location>
</feature>
<feature type="region of interest" description="Disordered" evidence="5">
    <location>
        <begin position="398"/>
        <end position="446"/>
    </location>
</feature>
<evidence type="ECO:0000256" key="3">
    <source>
        <dbReference type="ARBA" id="ARBA00022833"/>
    </source>
</evidence>
<evidence type="ECO:0000259" key="7">
    <source>
        <dbReference type="PROSITE" id="PS50199"/>
    </source>
</evidence>
<dbReference type="SMART" id="SM00547">
    <property type="entry name" value="ZnF_RBZ"/>
    <property type="match status" value="1"/>
</dbReference>
<dbReference type="GO" id="GO:0008270">
    <property type="term" value="F:zinc ion binding"/>
    <property type="evidence" value="ECO:0007669"/>
    <property type="project" value="UniProtKB-KW"/>
</dbReference>
<keyword evidence="6" id="KW-0812">Transmembrane</keyword>
<dbReference type="InterPro" id="IPR036443">
    <property type="entry name" value="Znf_RanBP2_sf"/>
</dbReference>
<dbReference type="InterPro" id="IPR001876">
    <property type="entry name" value="Znf_RanBP2"/>
</dbReference>
<feature type="compositionally biased region" description="Basic residues" evidence="5">
    <location>
        <begin position="318"/>
        <end position="328"/>
    </location>
</feature>
<feature type="compositionally biased region" description="Low complexity" evidence="5">
    <location>
        <begin position="1"/>
        <end position="16"/>
    </location>
</feature>
<dbReference type="PANTHER" id="PTHR13275:SF4">
    <property type="entry name" value="VACUOLAR PROTEIN SORTING-ASSOCIATED PROTEIN 72 HOMOLOG"/>
    <property type="match status" value="1"/>
</dbReference>
<dbReference type="PROSITE" id="PS50199">
    <property type="entry name" value="ZF_RANBP2_2"/>
    <property type="match status" value="1"/>
</dbReference>
<feature type="region of interest" description="Disordered" evidence="5">
    <location>
        <begin position="301"/>
        <end position="386"/>
    </location>
</feature>
<feature type="region of interest" description="Disordered" evidence="5">
    <location>
        <begin position="1"/>
        <end position="20"/>
    </location>
</feature>
<evidence type="ECO:0000256" key="6">
    <source>
        <dbReference type="SAM" id="Phobius"/>
    </source>
</evidence>
<dbReference type="PANTHER" id="PTHR13275">
    <property type="entry name" value="YL-1 PROTEIN TRANSCRIPTION FACTOR-LIKE 1"/>
    <property type="match status" value="1"/>
</dbReference>
<feature type="region of interest" description="Disordered" evidence="5">
    <location>
        <begin position="538"/>
        <end position="564"/>
    </location>
</feature>
<feature type="compositionally biased region" description="Basic and acidic residues" evidence="5">
    <location>
        <begin position="725"/>
        <end position="734"/>
    </location>
</feature>
<dbReference type="PROSITE" id="PS01358">
    <property type="entry name" value="ZF_RANBP2_1"/>
    <property type="match status" value="1"/>
</dbReference>
<sequence length="1143" mass="127897">MVKMPSCPSDPSSDAPAKCESWTDEDCALSDLVPAEMFQACADLTEDPTERERMYERWSVEGGKRRGDYVRLAEECMDDMFRREGLGIFVGDDEVFDPAEVSEADVEDLHYRIELEKIYSRVADISGMGIRELFESDPERFEDLVERVISERGSLPASDPVEEEASCLDDVGIEAIDIDKVWSESGLTEFIGREELMSILDLIVTNVEESTGKHPMEVHRTDPERFRELVAQVLVKNRVMAGGADPGEYTFYDGEQVTVIDAEVHWRVALGMVLGLVAVCATVWFMPRLFPKKKRRVAFRPPAGHSAIAIGNEETKKQGKRRRQKPQRTRAEVSAASTAASGFDVRGGRGRQGQRRKLSRSERIRISRARRDKSGTSDGPAEASPQELTAVLKEIDARVSPSCGETPELTNESNDERLPADDAESDDHRSTPEQSRERSVSASPSSDRLLRVLTAAEHCLTCPPFEYISWLRSELDVETSDDLVEALIEDISMLSSGEHGGPGIKEGRGDDFRFIVQKYERFLAGLSQATTRLGVDAAVASSSSDGPTSDDESDEASESEPAKRVNVDVDPSLLAVLECCSQYLTCPAYDYATWLVSELDVVSPEDLAEALREDVCLSAFTSSSTGGNGDRGRNVVGVREGAGENFRQAALRLIVADPPPASSFDGGRPGKRAESDQKASLPQCKAETTSDRGWDCPVCTLFNPPGRPSCAACEFVPPSSASSEPSREDLEAAERRRRKREAKKARAAKARAARLAEAKREEEESRRAAEEGRARRLAARRDRESSYTTATETEADSGRMRRMLAEERRKAAAARERKDGKKSRKQERKVAEQEAESARRADHWRDTLAEDSRTVDLIARLIATEVLRQSRVSQNSLNVISRQDLYLISDAARQANLVLFGGLPSRRVRVAGMERHHTDLNGRTGSVRSWDGSRGTFLVGLDTKRSKKGGEERRISPEHLEEIPRSRSDAGERYTVPENRNILTSDGRVLGCGQFDLSRSDVDSLRTVSDVEYALALFRRRRDDIDASLAKERRREERERREEEADRRRRAEDRARKERARSERAEARRRQEQEERSEYERELAELQEARATRRRALVNKMRLRLLLFEAAIAGVPEGTIRGFLEVNGVDYSLFDEDDRDFAG</sequence>
<feature type="compositionally biased region" description="Basic and acidic residues" evidence="5">
    <location>
        <begin position="414"/>
        <end position="439"/>
    </location>
</feature>
<dbReference type="SUPFAM" id="SSF90209">
    <property type="entry name" value="Ran binding protein zinc finger-like"/>
    <property type="match status" value="1"/>
</dbReference>
<keyword evidence="1" id="KW-0479">Metal-binding</keyword>
<feature type="non-terminal residue" evidence="8">
    <location>
        <position position="1143"/>
    </location>
</feature>
<comment type="caution">
    <text evidence="8">The sequence shown here is derived from an EMBL/GenBank/DDBJ whole genome shotgun (WGS) entry which is preliminary data.</text>
</comment>
<feature type="compositionally biased region" description="Basic and acidic residues" evidence="5">
    <location>
        <begin position="828"/>
        <end position="843"/>
    </location>
</feature>
<evidence type="ECO:0000256" key="5">
    <source>
        <dbReference type="SAM" id="MobiDB-lite"/>
    </source>
</evidence>
<evidence type="ECO:0000256" key="1">
    <source>
        <dbReference type="ARBA" id="ARBA00022723"/>
    </source>
</evidence>
<feature type="compositionally biased region" description="Basic and acidic residues" evidence="5">
    <location>
        <begin position="796"/>
        <end position="819"/>
    </location>
</feature>
<evidence type="ECO:0000256" key="2">
    <source>
        <dbReference type="ARBA" id="ARBA00022771"/>
    </source>
</evidence>
<evidence type="ECO:0000313" key="8">
    <source>
        <dbReference type="EMBL" id="EJK51663.1"/>
    </source>
</evidence>
<dbReference type="AlphaFoldDB" id="K0RD86"/>
<evidence type="ECO:0000256" key="4">
    <source>
        <dbReference type="PROSITE-ProRule" id="PRU00322"/>
    </source>
</evidence>
<dbReference type="GO" id="GO:0005634">
    <property type="term" value="C:nucleus"/>
    <property type="evidence" value="ECO:0007669"/>
    <property type="project" value="TreeGrafter"/>
</dbReference>
<feature type="region of interest" description="Disordered" evidence="5">
    <location>
        <begin position="1031"/>
        <end position="1079"/>
    </location>
</feature>
<feature type="compositionally biased region" description="Basic residues" evidence="5">
    <location>
        <begin position="348"/>
        <end position="358"/>
    </location>
</feature>
<keyword evidence="3" id="KW-0862">Zinc</keyword>
<feature type="compositionally biased region" description="Basic residues" evidence="5">
    <location>
        <begin position="735"/>
        <end position="752"/>
    </location>
</feature>
<feature type="transmembrane region" description="Helical" evidence="6">
    <location>
        <begin position="266"/>
        <end position="286"/>
    </location>
</feature>
<dbReference type="Gene3D" id="2.30.30.380">
    <property type="entry name" value="Zn-finger domain of Sec23/24"/>
    <property type="match status" value="1"/>
</dbReference>
<evidence type="ECO:0000313" key="9">
    <source>
        <dbReference type="Proteomes" id="UP000266841"/>
    </source>
</evidence>
<gene>
    <name evidence="8" type="ORF">THAOC_29147</name>
</gene>
<keyword evidence="6" id="KW-1133">Transmembrane helix</keyword>
<feature type="domain" description="RanBP2-type" evidence="7">
    <location>
        <begin position="690"/>
        <end position="719"/>
    </location>
</feature>
<feature type="region of interest" description="Disordered" evidence="5">
    <location>
        <begin position="716"/>
        <end position="843"/>
    </location>
</feature>
<feature type="region of interest" description="Disordered" evidence="5">
    <location>
        <begin position="948"/>
        <end position="979"/>
    </location>
</feature>
<protein>
    <recommendedName>
        <fullName evidence="7">RanBP2-type domain-containing protein</fullName>
    </recommendedName>
</protein>
<keyword evidence="2 4" id="KW-0863">Zinc-finger</keyword>
<organism evidence="8 9">
    <name type="scientific">Thalassiosira oceanica</name>
    <name type="common">Marine diatom</name>
    <dbReference type="NCBI Taxonomy" id="159749"/>
    <lineage>
        <taxon>Eukaryota</taxon>
        <taxon>Sar</taxon>
        <taxon>Stramenopiles</taxon>
        <taxon>Ochrophyta</taxon>
        <taxon>Bacillariophyta</taxon>
        <taxon>Coscinodiscophyceae</taxon>
        <taxon>Thalassiosirophycidae</taxon>
        <taxon>Thalassiosirales</taxon>
        <taxon>Thalassiosiraceae</taxon>
        <taxon>Thalassiosira</taxon>
    </lineage>
</organism>
<dbReference type="Proteomes" id="UP000266841">
    <property type="component" value="Unassembled WGS sequence"/>
</dbReference>
<feature type="compositionally biased region" description="Basic and acidic residues" evidence="5">
    <location>
        <begin position="754"/>
        <end position="785"/>
    </location>
</feature>
<dbReference type="EMBL" id="AGNL01041264">
    <property type="protein sequence ID" value="EJK51663.1"/>
    <property type="molecule type" value="Genomic_DNA"/>
</dbReference>